<proteinExistence type="predicted"/>
<keyword evidence="4" id="KW-1185">Reference proteome</keyword>
<feature type="signal peptide" evidence="2">
    <location>
        <begin position="1"/>
        <end position="29"/>
    </location>
</feature>
<gene>
    <name evidence="3" type="ORF">CP970_27505</name>
</gene>
<evidence type="ECO:0000313" key="3">
    <source>
        <dbReference type="EMBL" id="QEU94151.1"/>
    </source>
</evidence>
<evidence type="ECO:0000256" key="1">
    <source>
        <dbReference type="SAM" id="Phobius"/>
    </source>
</evidence>
<keyword evidence="2" id="KW-0732">Signal</keyword>
<dbReference type="RefSeq" id="WP_055553945.1">
    <property type="nucleotide sequence ID" value="NZ_CP023699.1"/>
</dbReference>
<accession>A0A5J6GJ77</accession>
<keyword evidence="1" id="KW-0812">Transmembrane</keyword>
<evidence type="ECO:0000313" key="4">
    <source>
        <dbReference type="Proteomes" id="UP000325529"/>
    </source>
</evidence>
<reference evidence="3 4" key="1">
    <citation type="submission" date="2017-09" db="EMBL/GenBank/DDBJ databases">
        <authorList>
            <person name="Lee N."/>
            <person name="Cho B.-K."/>
        </authorList>
    </citation>
    <scope>NUCLEOTIDE SEQUENCE [LARGE SCALE GENOMIC DNA]</scope>
    <source>
        <strain evidence="3 4">ATCC 12853</strain>
    </source>
</reference>
<sequence length="252" mass="25835">MRLCSSLASGVAAAVVALASGAVGTPAVADSGAHQGPGCAPADSADFPVDTRIHAGPAAYRAGGGHRSWTIDLTNTTGDTCDDVHPVLVLVDGKRTLRARQIRLEFHDGTRWRPVAFEKTDRDEKIGVFGEGSDGTDANGGSGDFEGFTVGPGRTVTVKARLAFTADARPDHVVASAALVQRRGDDGDWVGESNDYPFDIVTGGSSRLPSATNQLAETGPDALLGLGATAGALLFVGGALVVGSRRIRATGR</sequence>
<feature type="chain" id="PRO_5023845401" description="LPXTG cell wall anchor domain-containing protein" evidence="2">
    <location>
        <begin position="30"/>
        <end position="252"/>
    </location>
</feature>
<keyword evidence="1" id="KW-0472">Membrane</keyword>
<feature type="transmembrane region" description="Helical" evidence="1">
    <location>
        <begin position="222"/>
        <end position="242"/>
    </location>
</feature>
<dbReference type="Proteomes" id="UP000325529">
    <property type="component" value="Chromosome"/>
</dbReference>
<protein>
    <recommendedName>
        <fullName evidence="5">LPXTG cell wall anchor domain-containing protein</fullName>
    </recommendedName>
</protein>
<dbReference type="EMBL" id="CP023699">
    <property type="protein sequence ID" value="QEU94151.1"/>
    <property type="molecule type" value="Genomic_DNA"/>
</dbReference>
<evidence type="ECO:0008006" key="5">
    <source>
        <dbReference type="Google" id="ProtNLM"/>
    </source>
</evidence>
<organism evidence="3 4">
    <name type="scientific">Streptomyces kanamyceticus</name>
    <dbReference type="NCBI Taxonomy" id="1967"/>
    <lineage>
        <taxon>Bacteria</taxon>
        <taxon>Bacillati</taxon>
        <taxon>Actinomycetota</taxon>
        <taxon>Actinomycetes</taxon>
        <taxon>Kitasatosporales</taxon>
        <taxon>Streptomycetaceae</taxon>
        <taxon>Streptomyces</taxon>
    </lineage>
</organism>
<keyword evidence="1" id="KW-1133">Transmembrane helix</keyword>
<name>A0A5J6GJ77_STRKN</name>
<evidence type="ECO:0000256" key="2">
    <source>
        <dbReference type="SAM" id="SignalP"/>
    </source>
</evidence>
<dbReference type="OrthoDB" id="4336829at2"/>
<dbReference type="KEGG" id="ska:CP970_27505"/>
<dbReference type="AlphaFoldDB" id="A0A5J6GJ77"/>